<name>A0A816Y0Z2_BRANA</name>
<protein>
    <submittedName>
        <fullName evidence="1">(rape) hypothetical protein</fullName>
    </submittedName>
</protein>
<gene>
    <name evidence="1" type="ORF">DARMORV10_A01P37780.1</name>
</gene>
<reference evidence="1" key="1">
    <citation type="submission" date="2021-01" db="EMBL/GenBank/DDBJ databases">
        <authorList>
            <consortium name="Genoscope - CEA"/>
            <person name="William W."/>
        </authorList>
    </citation>
    <scope>NUCLEOTIDE SEQUENCE</scope>
</reference>
<accession>A0A816Y0Z2</accession>
<proteinExistence type="predicted"/>
<sequence length="91" mass="10467">MDKKPFSVMFSPIPQQRLDGLTLSPPVVSHQQRKPSDEFLRAVDQDIADFTINIVAKPLTMTLGHLKFRSIFYTKLYYRVNSSPTPLYIPL</sequence>
<organism evidence="1">
    <name type="scientific">Brassica napus</name>
    <name type="common">Rape</name>
    <dbReference type="NCBI Taxonomy" id="3708"/>
    <lineage>
        <taxon>Eukaryota</taxon>
        <taxon>Viridiplantae</taxon>
        <taxon>Streptophyta</taxon>
        <taxon>Embryophyta</taxon>
        <taxon>Tracheophyta</taxon>
        <taxon>Spermatophyta</taxon>
        <taxon>Magnoliopsida</taxon>
        <taxon>eudicotyledons</taxon>
        <taxon>Gunneridae</taxon>
        <taxon>Pentapetalae</taxon>
        <taxon>rosids</taxon>
        <taxon>malvids</taxon>
        <taxon>Brassicales</taxon>
        <taxon>Brassicaceae</taxon>
        <taxon>Brassiceae</taxon>
        <taxon>Brassica</taxon>
    </lineage>
</organism>
<dbReference type="Proteomes" id="UP001295469">
    <property type="component" value="Chromosome A01"/>
</dbReference>
<evidence type="ECO:0000313" key="1">
    <source>
        <dbReference type="EMBL" id="CAF2154739.1"/>
    </source>
</evidence>
<dbReference type="EMBL" id="HG994355">
    <property type="protein sequence ID" value="CAF2154739.1"/>
    <property type="molecule type" value="Genomic_DNA"/>
</dbReference>
<dbReference type="AlphaFoldDB" id="A0A816Y0Z2"/>